<proteinExistence type="predicted"/>
<dbReference type="EMBL" id="JAHJDP010000032">
    <property type="protein sequence ID" value="MBU2690632.1"/>
    <property type="molecule type" value="Genomic_DNA"/>
</dbReference>
<evidence type="ECO:0000313" key="2">
    <source>
        <dbReference type="Proteomes" id="UP000777784"/>
    </source>
</evidence>
<dbReference type="SUPFAM" id="SSF53649">
    <property type="entry name" value="Alkaline phosphatase-like"/>
    <property type="match status" value="1"/>
</dbReference>
<dbReference type="InterPro" id="IPR017850">
    <property type="entry name" value="Alkaline_phosphatase_core_sf"/>
</dbReference>
<reference evidence="1" key="1">
    <citation type="submission" date="2021-05" db="EMBL/GenBank/DDBJ databases">
        <title>Energy efficiency and biological interactions define the core microbiome of deep oligotrophic groundwater.</title>
        <authorList>
            <person name="Mehrshad M."/>
            <person name="Lopez-Fernandez M."/>
            <person name="Bell E."/>
            <person name="Bernier-Latmani R."/>
            <person name="Bertilsson S."/>
            <person name="Dopson M."/>
        </authorList>
    </citation>
    <scope>NUCLEOTIDE SEQUENCE</scope>
    <source>
        <strain evidence="1">Modern_marine.mb.64</strain>
    </source>
</reference>
<gene>
    <name evidence="1" type="ORF">KJ970_06850</name>
</gene>
<comment type="caution">
    <text evidence="1">The sequence shown here is derived from an EMBL/GenBank/DDBJ whole genome shotgun (WGS) entry which is preliminary data.</text>
</comment>
<accession>A0A948RW67</accession>
<protein>
    <submittedName>
        <fullName evidence="1">Alkaline phosphatase family protein</fullName>
    </submittedName>
</protein>
<sequence>MKVKQYERGASVKGERLVLIILIDALGYRIVKETKFLDGFVKPANPIRTIFGYSSAAIPSLLTGALPEAHGHFSMYLRDPENSPLKKDRWIIRLFGEWMKRPWFLKKRLTPRLIRRGITGYFSLYEIPSELLSEWDLCQKRSLFKPGGIPGFPTVIDELAERRTPHRIWDWSVPEERALPELRREVSQGKLPFLFFYTPGLDSIMHMYGTRTEVVQKALRNWDTTIRELVAEGEKHYREVRLFVFGDHGMADVADAHDLWARLPVIGPPKKRGTLYFLDSTMARFWFDSDAERRRTVEILSEEGFGRCLSIEEEKSLGVHFPDGRYGELTYLADAGQLIVPSFMGWEKIAGMHGYHPDDVDSDTTLLTNTNVDHPADIRGFSDLLKREALAFSRG</sequence>
<dbReference type="AlphaFoldDB" id="A0A948RW67"/>
<dbReference type="Proteomes" id="UP000777784">
    <property type="component" value="Unassembled WGS sequence"/>
</dbReference>
<organism evidence="1 2">
    <name type="scientific">Eiseniibacteriota bacterium</name>
    <dbReference type="NCBI Taxonomy" id="2212470"/>
    <lineage>
        <taxon>Bacteria</taxon>
        <taxon>Candidatus Eiseniibacteriota</taxon>
    </lineage>
</organism>
<dbReference type="Gene3D" id="3.40.720.10">
    <property type="entry name" value="Alkaline Phosphatase, subunit A"/>
    <property type="match status" value="1"/>
</dbReference>
<evidence type="ECO:0000313" key="1">
    <source>
        <dbReference type="EMBL" id="MBU2690632.1"/>
    </source>
</evidence>
<dbReference type="Pfam" id="PF01663">
    <property type="entry name" value="Phosphodiest"/>
    <property type="match status" value="1"/>
</dbReference>
<name>A0A948RW67_UNCEI</name>
<dbReference type="InterPro" id="IPR002591">
    <property type="entry name" value="Phosphodiest/P_Trfase"/>
</dbReference>